<accession>A0A7X9RUC1</accession>
<dbReference type="AlphaFoldDB" id="A0A7X9RUC1"/>
<proteinExistence type="predicted"/>
<evidence type="ECO:0000313" key="2">
    <source>
        <dbReference type="EMBL" id="NME68844.1"/>
    </source>
</evidence>
<protein>
    <recommendedName>
        <fullName evidence="4">T9SS type A sorting domain-containing protein</fullName>
    </recommendedName>
</protein>
<gene>
    <name evidence="2" type="ORF">HHU12_12800</name>
</gene>
<evidence type="ECO:0000313" key="3">
    <source>
        <dbReference type="Proteomes" id="UP000576082"/>
    </source>
</evidence>
<dbReference type="EMBL" id="JABANE010000030">
    <property type="protein sequence ID" value="NME68844.1"/>
    <property type="molecule type" value="Genomic_DNA"/>
</dbReference>
<feature type="signal peptide" evidence="1">
    <location>
        <begin position="1"/>
        <end position="22"/>
    </location>
</feature>
<evidence type="ECO:0008006" key="4">
    <source>
        <dbReference type="Google" id="ProtNLM"/>
    </source>
</evidence>
<reference evidence="2 3" key="1">
    <citation type="submission" date="2020-04" db="EMBL/GenBank/DDBJ databases">
        <title>Flammeovirga sp. SR4, a novel species isolated from seawater.</title>
        <authorList>
            <person name="Wang X."/>
        </authorList>
    </citation>
    <scope>NUCLEOTIDE SEQUENCE [LARGE SCALE GENOMIC DNA]</scope>
    <source>
        <strain evidence="2 3">ATCC 23126</strain>
    </source>
</reference>
<keyword evidence="3" id="KW-1185">Reference proteome</keyword>
<sequence>MKSFFILFFCLLSLPFVSFSQATFHPNQTEYLSLEDWQNKENWVLISGTPENDWPTGDDTIETPPTRLNIEYLKINFNLNALSDQMTYIMRRQNTRLEIGENGEASFKIEILNSYAVALMVDGILSIKDDISFKGSKIILNVNGVLNIESDITFQNANNQLLINEGGKMDIGGNFNSFNGGGSAYTSNGELIIGADYTNNGKAILEIGEEGNARIRGNVSSNNGGGGSIIVYGVLYIENDIDLAGKETIYVDETGCLIIGGNVMLSCNNNINPTINGKLQFGSGTKCSISDGKCRENSPNFQICKKINEEDLPVELTKFYGVVESGRNIIHWETASEINNSHFEIQNSSDNNQWIILDSVSGAGNINTTIQYSYVDSISLKPFYRLKQVDFDGNSTFYGPINLQNNNGEISARLYPSVVTKGTSITLEIFGVQNKQSVRTFLISSSGQIIEETLLSVDIQGDFITSYIVPEVPSAGIYIFRVVTFNSTDEMKFYIY</sequence>
<comment type="caution">
    <text evidence="2">The sequence shown here is derived from an EMBL/GenBank/DDBJ whole genome shotgun (WGS) entry which is preliminary data.</text>
</comment>
<dbReference type="RefSeq" id="WP_169657136.1">
    <property type="nucleotide sequence ID" value="NZ_JABANE010000030.1"/>
</dbReference>
<feature type="chain" id="PRO_5031045461" description="T9SS type A sorting domain-containing protein" evidence="1">
    <location>
        <begin position="23"/>
        <end position="496"/>
    </location>
</feature>
<dbReference type="Proteomes" id="UP000576082">
    <property type="component" value="Unassembled WGS sequence"/>
</dbReference>
<name>A0A7X9RUC1_9BACT</name>
<evidence type="ECO:0000256" key="1">
    <source>
        <dbReference type="SAM" id="SignalP"/>
    </source>
</evidence>
<organism evidence="2 3">
    <name type="scientific">Flammeovirga aprica JL-4</name>
    <dbReference type="NCBI Taxonomy" id="694437"/>
    <lineage>
        <taxon>Bacteria</taxon>
        <taxon>Pseudomonadati</taxon>
        <taxon>Bacteroidota</taxon>
        <taxon>Cytophagia</taxon>
        <taxon>Cytophagales</taxon>
        <taxon>Flammeovirgaceae</taxon>
        <taxon>Flammeovirga</taxon>
    </lineage>
</organism>
<keyword evidence="1" id="KW-0732">Signal</keyword>